<accession>A0A8B7YLL5</accession>
<name>A0A8B7YLL5_ACAPL</name>
<dbReference type="OrthoDB" id="5950832at2759"/>
<dbReference type="RefSeq" id="XP_022094158.1">
    <property type="nucleotide sequence ID" value="XM_022238466.1"/>
</dbReference>
<keyword evidence="1" id="KW-0472">Membrane</keyword>
<dbReference type="AlphaFoldDB" id="A0A8B7YLL5"/>
<keyword evidence="1" id="KW-1133">Transmembrane helix</keyword>
<dbReference type="Pfam" id="PF24536">
    <property type="entry name" value="NXPE4_C"/>
    <property type="match status" value="1"/>
</dbReference>
<protein>
    <submittedName>
        <fullName evidence="4">NXPE family member 3-like</fullName>
    </submittedName>
</protein>
<gene>
    <name evidence="4" type="primary">LOC110981156</name>
</gene>
<keyword evidence="3" id="KW-1185">Reference proteome</keyword>
<keyword evidence="1" id="KW-0812">Transmembrane</keyword>
<dbReference type="Proteomes" id="UP000694845">
    <property type="component" value="Unplaced"/>
</dbReference>
<sequence>MAKNMSSIDVKDLNNSADVWRRKPSMRGLIMWLVLVGMAYLIVTYFTTGHVKLPHPLPSQRKFSARMLGSVQNIISNYLAQLPNVTPATLSNPTVAGNSFFYIQYPKASYNVCDQLALYIEARDNTNKTKTSGGDFLWPYLQTASLRASTPADEVIDHGNGSYTALFTLHWAGEVEPFVWFVLSSEQSYSVRKIRDQIPYRFAYDAIFTDDQTIEVTPCHITKDIYVDKAAKGLSFAPKAEVCDFSDPRIGSTWYCLKPKTLSCSNRSQHRGNIERGNSYLQQALQDEKVSLAKPEMLKNTGQVRTVKVMSEVSDSACLDLPPCDSGLPPKRANHAAGYYFRDLWKSKVCLARELQLKETIECLRNKHLFFIGDSTIRQWFVYLVSHLGKAMKEYKIWTKEGVIQMHRHAFDKVHNITLDFRFHYYPILGNWLNTTTIYSAIDLIDSLPGGRDTVLGFTMWAHFTYTNLTYYLSRLEPIRDAMIRLQERSAGKATVIIKSANTGILPYTPEITELLSYDLDQTMRVFFRDVPDVIIIDVWDMTLSHGGRYNVHPSKLVIREEIKMVLNFVCSNTTTGH</sequence>
<dbReference type="OMA" id="TESTICW"/>
<feature type="domain" description="NXPE C-terminal" evidence="2">
    <location>
        <begin position="345"/>
        <end position="571"/>
    </location>
</feature>
<evidence type="ECO:0000313" key="4">
    <source>
        <dbReference type="RefSeq" id="XP_022094158.1"/>
    </source>
</evidence>
<feature type="transmembrane region" description="Helical" evidence="1">
    <location>
        <begin position="29"/>
        <end position="47"/>
    </location>
</feature>
<proteinExistence type="predicted"/>
<dbReference type="InterPro" id="IPR057106">
    <property type="entry name" value="NXPE4_C"/>
</dbReference>
<dbReference type="PANTHER" id="PTHR16165:SF5">
    <property type="entry name" value="NXPE FAMILY MEMBER 3"/>
    <property type="match status" value="1"/>
</dbReference>
<dbReference type="Pfam" id="PF06312">
    <property type="entry name" value="Neurexophilin"/>
    <property type="match status" value="1"/>
</dbReference>
<evidence type="ECO:0000313" key="3">
    <source>
        <dbReference type="Proteomes" id="UP000694845"/>
    </source>
</evidence>
<organism evidence="3 4">
    <name type="scientific">Acanthaster planci</name>
    <name type="common">Crown-of-thorns starfish</name>
    <dbReference type="NCBI Taxonomy" id="133434"/>
    <lineage>
        <taxon>Eukaryota</taxon>
        <taxon>Metazoa</taxon>
        <taxon>Echinodermata</taxon>
        <taxon>Eleutherozoa</taxon>
        <taxon>Asterozoa</taxon>
        <taxon>Asteroidea</taxon>
        <taxon>Valvatacea</taxon>
        <taxon>Valvatida</taxon>
        <taxon>Acanthasteridae</taxon>
        <taxon>Acanthaster</taxon>
    </lineage>
</organism>
<dbReference type="PANTHER" id="PTHR16165">
    <property type="entry name" value="NXPE FAMILY MEMBER"/>
    <property type="match status" value="1"/>
</dbReference>
<reference evidence="4" key="1">
    <citation type="submission" date="2025-08" db="UniProtKB">
        <authorList>
            <consortium name="RefSeq"/>
        </authorList>
    </citation>
    <scope>IDENTIFICATION</scope>
</reference>
<evidence type="ECO:0000259" key="2">
    <source>
        <dbReference type="Pfam" id="PF24536"/>
    </source>
</evidence>
<dbReference type="KEGG" id="aplc:110981156"/>
<evidence type="ECO:0000256" key="1">
    <source>
        <dbReference type="SAM" id="Phobius"/>
    </source>
</evidence>
<dbReference type="GeneID" id="110981156"/>
<dbReference type="InterPro" id="IPR026845">
    <property type="entry name" value="NXPH/NXPE"/>
</dbReference>